<dbReference type="Proteomes" id="UP000887565">
    <property type="component" value="Unplaced"/>
</dbReference>
<name>A0A915IDA9_ROMCU</name>
<sequence>MPLHRTYMAKYNWTTEDIGHLLATYPGFEHLKFKLINVSKNHTLEYLMKTCISIRCSLDSEESSSRVVSYLSVRNNMGNKEASNLRMLIINHMRETHGLDLTTRYQAYLLSHGSYVKLTPLQMTPYNIIFVHPLKHVRISSNALPKKEFTACVSCNADI</sequence>
<proteinExistence type="predicted"/>
<dbReference type="WBParaSite" id="nRc.2.0.1.t11201-RA">
    <property type="protein sequence ID" value="nRc.2.0.1.t11201-RA"/>
    <property type="gene ID" value="nRc.2.0.1.g11201"/>
</dbReference>
<accession>A0A915IDA9</accession>
<keyword evidence="1" id="KW-1185">Reference proteome</keyword>
<dbReference type="AlphaFoldDB" id="A0A915IDA9"/>
<evidence type="ECO:0000313" key="1">
    <source>
        <dbReference type="Proteomes" id="UP000887565"/>
    </source>
</evidence>
<reference evidence="2" key="1">
    <citation type="submission" date="2022-11" db="UniProtKB">
        <authorList>
            <consortium name="WormBaseParasite"/>
        </authorList>
    </citation>
    <scope>IDENTIFICATION</scope>
</reference>
<protein>
    <submittedName>
        <fullName evidence="2">Uncharacterized protein</fullName>
    </submittedName>
</protein>
<evidence type="ECO:0000313" key="2">
    <source>
        <dbReference type="WBParaSite" id="nRc.2.0.1.t11201-RA"/>
    </source>
</evidence>
<organism evidence="1 2">
    <name type="scientific">Romanomermis culicivorax</name>
    <name type="common">Nematode worm</name>
    <dbReference type="NCBI Taxonomy" id="13658"/>
    <lineage>
        <taxon>Eukaryota</taxon>
        <taxon>Metazoa</taxon>
        <taxon>Ecdysozoa</taxon>
        <taxon>Nematoda</taxon>
        <taxon>Enoplea</taxon>
        <taxon>Dorylaimia</taxon>
        <taxon>Mermithida</taxon>
        <taxon>Mermithoidea</taxon>
        <taxon>Mermithidae</taxon>
        <taxon>Romanomermis</taxon>
    </lineage>
</organism>